<keyword evidence="11" id="KW-1185">Reference proteome</keyword>
<keyword evidence="5 8" id="KW-0812">Transmembrane</keyword>
<keyword evidence="6 8" id="KW-1133">Transmembrane helix</keyword>
<keyword evidence="8" id="KW-0997">Cell inner membrane</keyword>
<feature type="transmembrane region" description="Helical" evidence="8">
    <location>
        <begin position="324"/>
        <end position="344"/>
    </location>
</feature>
<feature type="transmembrane region" description="Helical" evidence="8">
    <location>
        <begin position="21"/>
        <end position="45"/>
    </location>
</feature>
<keyword evidence="7 8" id="KW-0472">Membrane</keyword>
<dbReference type="PANTHER" id="PTHR23502:SF132">
    <property type="entry name" value="POLYAMINE TRANSPORTER 2-RELATED"/>
    <property type="match status" value="1"/>
</dbReference>
<evidence type="ECO:0000256" key="8">
    <source>
        <dbReference type="RuleBase" id="RU365088"/>
    </source>
</evidence>
<evidence type="ECO:0000256" key="3">
    <source>
        <dbReference type="ARBA" id="ARBA00022448"/>
    </source>
</evidence>
<dbReference type="InterPro" id="IPR036259">
    <property type="entry name" value="MFS_trans_sf"/>
</dbReference>
<evidence type="ECO:0000313" key="10">
    <source>
        <dbReference type="EMBL" id="PWQ99839.1"/>
    </source>
</evidence>
<evidence type="ECO:0000313" key="11">
    <source>
        <dbReference type="Proteomes" id="UP000245539"/>
    </source>
</evidence>
<evidence type="ECO:0000256" key="1">
    <source>
        <dbReference type="ARBA" id="ARBA00004651"/>
    </source>
</evidence>
<dbReference type="Pfam" id="PF07690">
    <property type="entry name" value="MFS_1"/>
    <property type="match status" value="1"/>
</dbReference>
<dbReference type="SUPFAM" id="SSF103473">
    <property type="entry name" value="MFS general substrate transporter"/>
    <property type="match status" value="1"/>
</dbReference>
<feature type="transmembrane region" description="Helical" evidence="8">
    <location>
        <begin position="262"/>
        <end position="283"/>
    </location>
</feature>
<evidence type="ECO:0000256" key="2">
    <source>
        <dbReference type="ARBA" id="ARBA00006236"/>
    </source>
</evidence>
<feature type="domain" description="Major facilitator superfamily (MFS) profile" evidence="9">
    <location>
        <begin position="26"/>
        <end position="411"/>
    </location>
</feature>
<feature type="transmembrane region" description="Helical" evidence="8">
    <location>
        <begin position="65"/>
        <end position="82"/>
    </location>
</feature>
<dbReference type="OrthoDB" id="5670831at2"/>
<feature type="transmembrane region" description="Helical" evidence="8">
    <location>
        <begin position="295"/>
        <end position="318"/>
    </location>
</feature>
<dbReference type="CDD" id="cd17320">
    <property type="entry name" value="MFS_MdfA_MDR_like"/>
    <property type="match status" value="1"/>
</dbReference>
<protein>
    <recommendedName>
        <fullName evidence="8">Bcr/CflA family efflux transporter</fullName>
    </recommendedName>
</protein>
<reference evidence="10 11" key="1">
    <citation type="submission" date="2018-05" db="EMBL/GenBank/DDBJ databases">
        <title>Leucothrix arctica sp. nov., isolated from Arctic seawater.</title>
        <authorList>
            <person name="Choi A."/>
            <person name="Baek K."/>
        </authorList>
    </citation>
    <scope>NUCLEOTIDE SEQUENCE [LARGE SCALE GENOMIC DNA]</scope>
    <source>
        <strain evidence="10 11">JCM 18388</strain>
    </source>
</reference>
<feature type="transmembrane region" description="Helical" evidence="8">
    <location>
        <begin position="231"/>
        <end position="250"/>
    </location>
</feature>
<name>A0A317CNE0_9GAMM</name>
<dbReference type="AlphaFoldDB" id="A0A317CNE0"/>
<comment type="similarity">
    <text evidence="2 8">Belongs to the major facilitator superfamily. Bcr/CmlA family.</text>
</comment>
<dbReference type="Gene3D" id="1.20.1720.10">
    <property type="entry name" value="Multidrug resistance protein D"/>
    <property type="match status" value="1"/>
</dbReference>
<evidence type="ECO:0000256" key="5">
    <source>
        <dbReference type="ARBA" id="ARBA00022692"/>
    </source>
</evidence>
<dbReference type="InterPro" id="IPR011701">
    <property type="entry name" value="MFS"/>
</dbReference>
<feature type="transmembrane region" description="Helical" evidence="8">
    <location>
        <begin position="356"/>
        <end position="380"/>
    </location>
</feature>
<dbReference type="PROSITE" id="PS50850">
    <property type="entry name" value="MFS"/>
    <property type="match status" value="1"/>
</dbReference>
<comment type="caution">
    <text evidence="8">Lacks conserved residue(s) required for the propagation of feature annotation.</text>
</comment>
<proteinExistence type="inferred from homology"/>
<feature type="transmembrane region" description="Helical" evidence="8">
    <location>
        <begin position="182"/>
        <end position="199"/>
    </location>
</feature>
<comment type="caution">
    <text evidence="10">The sequence shown here is derived from an EMBL/GenBank/DDBJ whole genome shotgun (WGS) entry which is preliminary data.</text>
</comment>
<dbReference type="GO" id="GO:0042910">
    <property type="term" value="F:xenobiotic transmembrane transporter activity"/>
    <property type="evidence" value="ECO:0007669"/>
    <property type="project" value="InterPro"/>
</dbReference>
<feature type="transmembrane region" description="Helical" evidence="8">
    <location>
        <begin position="151"/>
        <end position="176"/>
    </location>
</feature>
<evidence type="ECO:0000256" key="4">
    <source>
        <dbReference type="ARBA" id="ARBA00022475"/>
    </source>
</evidence>
<dbReference type="Proteomes" id="UP000245539">
    <property type="component" value="Unassembled WGS sequence"/>
</dbReference>
<dbReference type="GO" id="GO:0005886">
    <property type="term" value="C:plasma membrane"/>
    <property type="evidence" value="ECO:0007669"/>
    <property type="project" value="UniProtKB-SubCell"/>
</dbReference>
<dbReference type="InterPro" id="IPR004812">
    <property type="entry name" value="Efflux_drug-R_Bcr/CmlA"/>
</dbReference>
<feature type="transmembrane region" description="Helical" evidence="8">
    <location>
        <begin position="386"/>
        <end position="407"/>
    </location>
</feature>
<evidence type="ECO:0000259" key="9">
    <source>
        <dbReference type="PROSITE" id="PS50850"/>
    </source>
</evidence>
<evidence type="ECO:0000256" key="6">
    <source>
        <dbReference type="ARBA" id="ARBA00022989"/>
    </source>
</evidence>
<evidence type="ECO:0000256" key="7">
    <source>
        <dbReference type="ARBA" id="ARBA00023136"/>
    </source>
</evidence>
<accession>A0A317CNE0</accession>
<dbReference type="EMBL" id="QGKM01000008">
    <property type="protein sequence ID" value="PWQ99839.1"/>
    <property type="molecule type" value="Genomic_DNA"/>
</dbReference>
<dbReference type="InterPro" id="IPR020846">
    <property type="entry name" value="MFS_dom"/>
</dbReference>
<dbReference type="PANTHER" id="PTHR23502">
    <property type="entry name" value="MAJOR FACILITATOR SUPERFAMILY"/>
    <property type="match status" value="1"/>
</dbReference>
<organism evidence="10 11">
    <name type="scientific">Leucothrix pacifica</name>
    <dbReference type="NCBI Taxonomy" id="1247513"/>
    <lineage>
        <taxon>Bacteria</taxon>
        <taxon>Pseudomonadati</taxon>
        <taxon>Pseudomonadota</taxon>
        <taxon>Gammaproteobacteria</taxon>
        <taxon>Thiotrichales</taxon>
        <taxon>Thiotrichaceae</taxon>
        <taxon>Leucothrix</taxon>
    </lineage>
</organism>
<comment type="subcellular location">
    <subcellularLocation>
        <location evidence="8">Cell inner membrane</location>
        <topology evidence="8">Multi-pass membrane protein</topology>
    </subcellularLocation>
    <subcellularLocation>
        <location evidence="1">Cell membrane</location>
        <topology evidence="1">Multi-pass membrane protein</topology>
    </subcellularLocation>
</comment>
<keyword evidence="4" id="KW-1003">Cell membrane</keyword>
<sequence>MLSTHQKQICAVKLPNPVHRLPFIEFITLMALTTSLVALSIDAMIPALPDIGQALNVEDSNDNQLVIAMVFLGMAVGQIFFGPFSDSYGRKPSLYLSLAVFVVGCLLSATATNFTVMLVGRLLQGIGASGPRVVPMALIRDEYEGRGMARIMSLIMMVFILVPMLAPMFGQLIVYLSNWRGIFYSFLLMAMMLSLWFAFRQPETLAPEKRKPFTLKVILNGIKEVLKTRKAFGYTLSVGVASGPFLAYLSTAQPILEEQYGLGATFTIYFAVLALSIGIASFVNSKMVIKYGMRFLSHYALTVIIVISVLFLLLMFFMRSEPPLMFFMGYLIITLFSMGIIFGNMNALAMEPLGHIAGLGAAVVGSLSTLISVPIGIVIGQAYQQSVMPLVVGFLLCTLIALALMFWAEKGATEPVSGS</sequence>
<dbReference type="GO" id="GO:1990961">
    <property type="term" value="P:xenobiotic detoxification by transmembrane export across the plasma membrane"/>
    <property type="evidence" value="ECO:0007669"/>
    <property type="project" value="InterPro"/>
</dbReference>
<dbReference type="NCBIfam" id="TIGR00710">
    <property type="entry name" value="efflux_Bcr_CflA"/>
    <property type="match status" value="1"/>
</dbReference>
<gene>
    <name evidence="10" type="ORF">DKW60_05030</name>
</gene>
<feature type="transmembrane region" description="Helical" evidence="8">
    <location>
        <begin position="94"/>
        <end position="116"/>
    </location>
</feature>
<keyword evidence="3 8" id="KW-0813">Transport</keyword>